<dbReference type="GO" id="GO:0005524">
    <property type="term" value="F:ATP binding"/>
    <property type="evidence" value="ECO:0007669"/>
    <property type="project" value="UniProtKB-KW"/>
</dbReference>
<proteinExistence type="predicted"/>
<dbReference type="InterPro" id="IPR027417">
    <property type="entry name" value="P-loop_NTPase"/>
</dbReference>
<sequence length="360" mass="40867">MDVHKPIQIPREGMLASVRNRRALVADVSPYCSEGEGQIHWVRLEYMDADGSDVDDLIWEREVSCSLLEPTALPPVERSGPMSGHEFDALQRATRWAALSPCLGLGDNSNASIAIFASPCFGAMQVEDFQLVPLPKAVRMPRISLMLADDVGLGKTVEAGLILSELLLRRRIRRVLILCPAALRKQWQQEMQDKFALSFDVIDRSQTHALQKRLGLDANPWRTFPRIVTSYHYLRQPDVLEQFRSACQQPEGTAQLPWDLLIVDEAHNLMPSNFGEDSDLSKMLRAIAPWFEHKLFLSATPHNGHTRCFSGLLEQLDPVRFTQTSDFTPAMRQRIQEVVVRRLKREINALDEHYPTSPNH</sequence>
<name>A0ABD4T033_9CYAN</name>
<evidence type="ECO:0000313" key="2">
    <source>
        <dbReference type="EMBL" id="MCM1982071.1"/>
    </source>
</evidence>
<keyword evidence="2" id="KW-0547">Nucleotide-binding</keyword>
<reference evidence="2 3" key="1">
    <citation type="journal article" date="2015" name="Genome Announc.">
        <title>Draft Genome Sequence of Filamentous Marine Cyanobacterium Lyngbya confervoides Strain BDU141951.</title>
        <authorList>
            <person name="Chandrababunaidu M.M."/>
            <person name="Sen D."/>
            <person name="Tripathy S."/>
        </authorList>
    </citation>
    <scope>NUCLEOTIDE SEQUENCE [LARGE SCALE GENOMIC DNA]</scope>
    <source>
        <strain evidence="2 3">BDU141951</strain>
    </source>
</reference>
<gene>
    <name evidence="2" type="ORF">QQ91_0004390</name>
</gene>
<dbReference type="CDD" id="cd18011">
    <property type="entry name" value="DEXDc_RapA"/>
    <property type="match status" value="1"/>
</dbReference>
<evidence type="ECO:0000313" key="3">
    <source>
        <dbReference type="Proteomes" id="UP000031561"/>
    </source>
</evidence>
<dbReference type="PROSITE" id="PS51192">
    <property type="entry name" value="HELICASE_ATP_BIND_1"/>
    <property type="match status" value="1"/>
</dbReference>
<keyword evidence="2" id="KW-0378">Hydrolase</keyword>
<protein>
    <submittedName>
        <fullName evidence="2">DEAD/DEAH box helicase</fullName>
    </submittedName>
</protein>
<dbReference type="SUPFAM" id="SSF52540">
    <property type="entry name" value="P-loop containing nucleoside triphosphate hydrolases"/>
    <property type="match status" value="1"/>
</dbReference>
<dbReference type="InterPro" id="IPR014001">
    <property type="entry name" value="Helicase_ATP-bd"/>
</dbReference>
<feature type="domain" description="Helicase ATP-binding" evidence="1">
    <location>
        <begin position="136"/>
        <end position="319"/>
    </location>
</feature>
<dbReference type="Pfam" id="PF00176">
    <property type="entry name" value="SNF2-rel_dom"/>
    <property type="match status" value="1"/>
</dbReference>
<comment type="caution">
    <text evidence="2">The sequence shown here is derived from an EMBL/GenBank/DDBJ whole genome shotgun (WGS) entry which is preliminary data.</text>
</comment>
<accession>A0ABD4T033</accession>
<dbReference type="EMBL" id="JTHE03000028">
    <property type="protein sequence ID" value="MCM1982071.1"/>
    <property type="molecule type" value="Genomic_DNA"/>
</dbReference>
<dbReference type="InterPro" id="IPR038718">
    <property type="entry name" value="SNF2-like_sf"/>
</dbReference>
<evidence type="ECO:0000259" key="1">
    <source>
        <dbReference type="PROSITE" id="PS51192"/>
    </source>
</evidence>
<dbReference type="AlphaFoldDB" id="A0ABD4T033"/>
<dbReference type="Gene3D" id="3.40.50.10810">
    <property type="entry name" value="Tandem AAA-ATPase domain"/>
    <property type="match status" value="1"/>
</dbReference>
<keyword evidence="2" id="KW-0347">Helicase</keyword>
<dbReference type="SMART" id="SM00487">
    <property type="entry name" value="DEXDc"/>
    <property type="match status" value="1"/>
</dbReference>
<organism evidence="2 3">
    <name type="scientific">Lyngbya confervoides BDU141951</name>
    <dbReference type="NCBI Taxonomy" id="1574623"/>
    <lineage>
        <taxon>Bacteria</taxon>
        <taxon>Bacillati</taxon>
        <taxon>Cyanobacteriota</taxon>
        <taxon>Cyanophyceae</taxon>
        <taxon>Oscillatoriophycideae</taxon>
        <taxon>Oscillatoriales</taxon>
        <taxon>Microcoleaceae</taxon>
        <taxon>Lyngbya</taxon>
    </lineage>
</organism>
<keyword evidence="2" id="KW-0067">ATP-binding</keyword>
<dbReference type="InterPro" id="IPR057342">
    <property type="entry name" value="DEXDc_RapA"/>
</dbReference>
<dbReference type="RefSeq" id="WP_236096069.1">
    <property type="nucleotide sequence ID" value="NZ_JTHE03000028.1"/>
</dbReference>
<dbReference type="PANTHER" id="PTHR10799">
    <property type="entry name" value="SNF2/RAD54 HELICASE FAMILY"/>
    <property type="match status" value="1"/>
</dbReference>
<dbReference type="InterPro" id="IPR000330">
    <property type="entry name" value="SNF2_N"/>
</dbReference>
<keyword evidence="3" id="KW-1185">Reference proteome</keyword>
<dbReference type="Proteomes" id="UP000031561">
    <property type="component" value="Unassembled WGS sequence"/>
</dbReference>
<dbReference type="GO" id="GO:0004386">
    <property type="term" value="F:helicase activity"/>
    <property type="evidence" value="ECO:0007669"/>
    <property type="project" value="UniProtKB-KW"/>
</dbReference>